<comment type="caution">
    <text evidence="1">The sequence shown here is derived from an EMBL/GenBank/DDBJ whole genome shotgun (WGS) entry which is preliminary data.</text>
</comment>
<dbReference type="AlphaFoldDB" id="A0A7C4JS50"/>
<reference evidence="1" key="1">
    <citation type="journal article" date="2020" name="mSystems">
        <title>Genome- and Community-Level Interaction Insights into Carbon Utilization and Element Cycling Functions of Hydrothermarchaeota in Hydrothermal Sediment.</title>
        <authorList>
            <person name="Zhou Z."/>
            <person name="Liu Y."/>
            <person name="Xu W."/>
            <person name="Pan J."/>
            <person name="Luo Z.H."/>
            <person name="Li M."/>
        </authorList>
    </citation>
    <scope>NUCLEOTIDE SEQUENCE [LARGE SCALE GENOMIC DNA]</scope>
    <source>
        <strain evidence="1">SpSt-6</strain>
    </source>
</reference>
<accession>A0A7C4JS50</accession>
<name>A0A7C4JS50_9BACT</name>
<organism evidence="1">
    <name type="scientific">Thermodesulfobacterium geofontis</name>
    <dbReference type="NCBI Taxonomy" id="1295609"/>
    <lineage>
        <taxon>Bacteria</taxon>
        <taxon>Pseudomonadati</taxon>
        <taxon>Thermodesulfobacteriota</taxon>
        <taxon>Thermodesulfobacteria</taxon>
        <taxon>Thermodesulfobacteriales</taxon>
        <taxon>Thermodesulfobacteriaceae</taxon>
        <taxon>Thermodesulfobacterium</taxon>
    </lineage>
</organism>
<dbReference type="SUPFAM" id="SSF101898">
    <property type="entry name" value="NHL repeat"/>
    <property type="match status" value="1"/>
</dbReference>
<evidence type="ECO:0000313" key="1">
    <source>
        <dbReference type="EMBL" id="HGQ85188.1"/>
    </source>
</evidence>
<gene>
    <name evidence="1" type="ORF">ENT66_02095</name>
</gene>
<dbReference type="EMBL" id="DSZN01000037">
    <property type="protein sequence ID" value="HGQ85188.1"/>
    <property type="molecule type" value="Genomic_DNA"/>
</dbReference>
<proteinExistence type="predicted"/>
<sequence length="206" mass="23259">MIISLKKAIYILNSEGKVISVISLEGRLIHHAPEVIGIYCIEEGKFSGIWADMGYRSVKIGSLDGTSITERISIPGKLSINGKRVIRAEIIGEATAVIHRSKEENLSQWEPEITVYFNMHLHYIMGPWTDRNGNIYIFGAGEDKSKLINKVIILNPEGKEIGRMNLFVQKTPHEIFHPVKISPDGQIYQMAVVDKTVSVRRYEILK</sequence>
<protein>
    <submittedName>
        <fullName evidence="1">Uncharacterized protein</fullName>
    </submittedName>
</protein>